<evidence type="ECO:0000256" key="3">
    <source>
        <dbReference type="ARBA" id="ARBA00022475"/>
    </source>
</evidence>
<dbReference type="Gene3D" id="1.10.3720.10">
    <property type="entry name" value="MetI-like"/>
    <property type="match status" value="2"/>
</dbReference>
<dbReference type="CDD" id="cd06261">
    <property type="entry name" value="TM_PBP2"/>
    <property type="match status" value="1"/>
</dbReference>
<name>A1SYB1_PSYIN</name>
<organism evidence="9 10">
    <name type="scientific">Psychromonas ingrahamii (strain DSM 17664 / CCUG 51855 / 37)</name>
    <dbReference type="NCBI Taxonomy" id="357804"/>
    <lineage>
        <taxon>Bacteria</taxon>
        <taxon>Pseudomonadati</taxon>
        <taxon>Pseudomonadota</taxon>
        <taxon>Gammaproteobacteria</taxon>
        <taxon>Alteromonadales</taxon>
        <taxon>Psychromonadaceae</taxon>
        <taxon>Psychromonas</taxon>
    </lineage>
</organism>
<evidence type="ECO:0000259" key="8">
    <source>
        <dbReference type="PROSITE" id="PS50928"/>
    </source>
</evidence>
<dbReference type="PANTHER" id="PTHR30183:SF6">
    <property type="entry name" value="INNER MEMBRANE ABC TRANSPORTER PERMEASE PROTEIN YNJC"/>
    <property type="match status" value="1"/>
</dbReference>
<keyword evidence="6 7" id="KW-0472">Membrane</keyword>
<dbReference type="PANTHER" id="PTHR30183">
    <property type="entry name" value="MOLYBDENUM TRANSPORT SYSTEM PERMEASE PROTEIN MODB"/>
    <property type="match status" value="1"/>
</dbReference>
<dbReference type="Proteomes" id="UP000000639">
    <property type="component" value="Chromosome"/>
</dbReference>
<feature type="domain" description="ABC transmembrane type-1" evidence="8">
    <location>
        <begin position="62"/>
        <end position="277"/>
    </location>
</feature>
<reference evidence="9 10" key="1">
    <citation type="submission" date="2007-01" db="EMBL/GenBank/DDBJ databases">
        <title>Complete sequence of Psychromonas ingrahamii 37.</title>
        <authorList>
            <consortium name="US DOE Joint Genome Institute"/>
            <person name="Copeland A."/>
            <person name="Lucas S."/>
            <person name="Lapidus A."/>
            <person name="Barry K."/>
            <person name="Detter J.C."/>
            <person name="Glavina del Rio T."/>
            <person name="Hammon N."/>
            <person name="Israni S."/>
            <person name="Dalin E."/>
            <person name="Tice H."/>
            <person name="Pitluck S."/>
            <person name="Thompson L.S."/>
            <person name="Brettin T."/>
            <person name="Bruce D."/>
            <person name="Han C."/>
            <person name="Tapia R."/>
            <person name="Schmutz J."/>
            <person name="Larimer F."/>
            <person name="Land M."/>
            <person name="Hauser L."/>
            <person name="Kyrpides N."/>
            <person name="Ivanova N."/>
            <person name="Staley J."/>
            <person name="Richardson P."/>
        </authorList>
    </citation>
    <scope>NUCLEOTIDE SEQUENCE [LARGE SCALE GENOMIC DNA]</scope>
    <source>
        <strain evidence="9 10">37</strain>
    </source>
</reference>
<feature type="transmembrane region" description="Helical" evidence="7">
    <location>
        <begin position="529"/>
        <end position="549"/>
    </location>
</feature>
<feature type="transmembrane region" description="Helical" evidence="7">
    <location>
        <begin position="351"/>
        <end position="376"/>
    </location>
</feature>
<dbReference type="EMBL" id="CP000510">
    <property type="protein sequence ID" value="ABM04476.1"/>
    <property type="molecule type" value="Genomic_DNA"/>
</dbReference>
<dbReference type="OrthoDB" id="7852521at2"/>
<feature type="transmembrane region" description="Helical" evidence="7">
    <location>
        <begin position="213"/>
        <end position="233"/>
    </location>
</feature>
<keyword evidence="10" id="KW-1185">Reference proteome</keyword>
<proteinExistence type="predicted"/>
<dbReference type="STRING" id="357804.Ping_2769"/>
<dbReference type="AlphaFoldDB" id="A1SYB1"/>
<dbReference type="GO" id="GO:0055085">
    <property type="term" value="P:transmembrane transport"/>
    <property type="evidence" value="ECO:0007669"/>
    <property type="project" value="InterPro"/>
</dbReference>
<dbReference type="HOGENOM" id="CLU_026097_0_0_6"/>
<keyword evidence="3" id="KW-1003">Cell membrane</keyword>
<sequence>MNGSIQKISFHFLLVLAILVCFTPLLPGLLGLLFSAFSYIPALNMQNFSLMGFSELLLWPGLRESILITIFVSLSSTFLSALLAFSILQSCWNKAYWKKLESLLAPILALPHVAFAIGFAFLFTPTGFIARLLNTLFNDFSITHWSLINDPYGLGLILGLTIKEIPFLLFMSIPLLKQLNVNSTLMTAQSLGYSKAQTWQKIILPQWLPKIRFTLFAVMAYSLSVVDVALVIGPTSPATFPVLIWQWLNDPDLATLPKASAGALSLLLMCLVLLYLIRFIEWLTIVKYRSWQTSGRRALPLAGKSALLVTYVISLTPLPLLILWSFAQRWPFPELFPTHWSLRFWQQEWSFLWGIIGNSIFIALISATVALLFAIIIHEHSTRAMADRQRFVVPRLIISIPMLAPQLSILFGIQVATLFIAHQYYYLWVIWAHIFFVFPYVYLVLDGPWRSYDKRLDMIGLSLGMSPFKVWWKIKRPVLLPTLCIAWAVGISVSLAQYLPTLMLAGGRISTLTTEAVALASGQDRRISAIYALLQSLVPFFFYFLAIFASQKTGIIINQSTINKRSIAHHVPDSKESDYY</sequence>
<evidence type="ECO:0000313" key="9">
    <source>
        <dbReference type="EMBL" id="ABM04476.1"/>
    </source>
</evidence>
<evidence type="ECO:0000256" key="1">
    <source>
        <dbReference type="ARBA" id="ARBA00004651"/>
    </source>
</evidence>
<dbReference type="InterPro" id="IPR035906">
    <property type="entry name" value="MetI-like_sf"/>
</dbReference>
<evidence type="ECO:0000256" key="2">
    <source>
        <dbReference type="ARBA" id="ARBA00022448"/>
    </source>
</evidence>
<accession>A1SYB1</accession>
<feature type="transmembrane region" description="Helical" evidence="7">
    <location>
        <begin position="478"/>
        <end position="499"/>
    </location>
</feature>
<evidence type="ECO:0000256" key="5">
    <source>
        <dbReference type="ARBA" id="ARBA00022989"/>
    </source>
</evidence>
<dbReference type="KEGG" id="pin:Ping_2769"/>
<keyword evidence="5 7" id="KW-1133">Transmembrane helix</keyword>
<dbReference type="RefSeq" id="WP_011771031.1">
    <property type="nucleotide sequence ID" value="NC_008709.1"/>
</dbReference>
<dbReference type="InterPro" id="IPR000515">
    <property type="entry name" value="MetI-like"/>
</dbReference>
<keyword evidence="2" id="KW-0813">Transport</keyword>
<evidence type="ECO:0000256" key="7">
    <source>
        <dbReference type="SAM" id="Phobius"/>
    </source>
</evidence>
<comment type="subcellular location">
    <subcellularLocation>
        <location evidence="1">Cell membrane</location>
        <topology evidence="1">Multi-pass membrane protein</topology>
    </subcellularLocation>
</comment>
<feature type="domain" description="ABC transmembrane type-1" evidence="8">
    <location>
        <begin position="356"/>
        <end position="546"/>
    </location>
</feature>
<feature type="transmembrane region" description="Helical" evidence="7">
    <location>
        <begin position="152"/>
        <end position="176"/>
    </location>
</feature>
<protein>
    <submittedName>
        <fullName evidence="9">ABC transporter permease protein</fullName>
    </submittedName>
</protein>
<feature type="transmembrane region" description="Helical" evidence="7">
    <location>
        <begin position="425"/>
        <end position="445"/>
    </location>
</feature>
<dbReference type="eggNOG" id="COG4135">
    <property type="taxonomic scope" value="Bacteria"/>
</dbReference>
<dbReference type="GO" id="GO:0005886">
    <property type="term" value="C:plasma membrane"/>
    <property type="evidence" value="ECO:0007669"/>
    <property type="project" value="UniProtKB-SubCell"/>
</dbReference>
<evidence type="ECO:0000256" key="4">
    <source>
        <dbReference type="ARBA" id="ARBA00022692"/>
    </source>
</evidence>
<feature type="transmembrane region" description="Helical" evidence="7">
    <location>
        <begin position="12"/>
        <end position="40"/>
    </location>
</feature>
<evidence type="ECO:0000313" key="10">
    <source>
        <dbReference type="Proteomes" id="UP000000639"/>
    </source>
</evidence>
<dbReference type="SUPFAM" id="SSF161098">
    <property type="entry name" value="MetI-like"/>
    <property type="match status" value="2"/>
</dbReference>
<dbReference type="PROSITE" id="PS50928">
    <property type="entry name" value="ABC_TM1"/>
    <property type="match status" value="2"/>
</dbReference>
<feature type="transmembrane region" description="Helical" evidence="7">
    <location>
        <begin position="109"/>
        <end position="132"/>
    </location>
</feature>
<feature type="transmembrane region" description="Helical" evidence="7">
    <location>
        <begin position="306"/>
        <end position="327"/>
    </location>
</feature>
<gene>
    <name evidence="9" type="ordered locus">Ping_2769</name>
</gene>
<evidence type="ECO:0000256" key="6">
    <source>
        <dbReference type="ARBA" id="ARBA00023136"/>
    </source>
</evidence>
<feature type="transmembrane region" description="Helical" evidence="7">
    <location>
        <begin position="396"/>
        <end position="419"/>
    </location>
</feature>
<feature type="transmembrane region" description="Helical" evidence="7">
    <location>
        <begin position="261"/>
        <end position="285"/>
    </location>
</feature>
<keyword evidence="4 7" id="KW-0812">Transmembrane</keyword>
<feature type="transmembrane region" description="Helical" evidence="7">
    <location>
        <begin position="66"/>
        <end position="88"/>
    </location>
</feature>